<evidence type="ECO:0000313" key="3">
    <source>
        <dbReference type="Proteomes" id="UP000735302"/>
    </source>
</evidence>
<organism evidence="2 3">
    <name type="scientific">Plakobranchus ocellatus</name>
    <dbReference type="NCBI Taxonomy" id="259542"/>
    <lineage>
        <taxon>Eukaryota</taxon>
        <taxon>Metazoa</taxon>
        <taxon>Spiralia</taxon>
        <taxon>Lophotrochozoa</taxon>
        <taxon>Mollusca</taxon>
        <taxon>Gastropoda</taxon>
        <taxon>Heterobranchia</taxon>
        <taxon>Euthyneura</taxon>
        <taxon>Panpulmonata</taxon>
        <taxon>Sacoglossa</taxon>
        <taxon>Placobranchoidea</taxon>
        <taxon>Plakobranchidae</taxon>
        <taxon>Plakobranchus</taxon>
    </lineage>
</organism>
<protein>
    <submittedName>
        <fullName evidence="2">Uncharacterized protein</fullName>
    </submittedName>
</protein>
<evidence type="ECO:0000256" key="1">
    <source>
        <dbReference type="SAM" id="MobiDB-lite"/>
    </source>
</evidence>
<name>A0AAV4A1U8_9GAST</name>
<sequence length="129" mass="14218">SQQGDLRLQGPPSGRDADGGVDPTTKDLCRFQGGHTSHCATDAPVIEMKEVEAIRPDHYEYFIMPNTFRRGSILCPVRSTRPNAVSVNVVPGPDVQQIRVLSLLRAMTVLNKLYFGNSDAKGYKTCLEQ</sequence>
<proteinExistence type="predicted"/>
<gene>
    <name evidence="2" type="ORF">PoB_002777200</name>
</gene>
<dbReference type="Proteomes" id="UP000735302">
    <property type="component" value="Unassembled WGS sequence"/>
</dbReference>
<comment type="caution">
    <text evidence="2">The sequence shown here is derived from an EMBL/GenBank/DDBJ whole genome shotgun (WGS) entry which is preliminary data.</text>
</comment>
<feature type="non-terminal residue" evidence="2">
    <location>
        <position position="1"/>
    </location>
</feature>
<keyword evidence="3" id="KW-1185">Reference proteome</keyword>
<dbReference type="EMBL" id="BLXT01003263">
    <property type="protein sequence ID" value="GFO01267.1"/>
    <property type="molecule type" value="Genomic_DNA"/>
</dbReference>
<dbReference type="AlphaFoldDB" id="A0AAV4A1U8"/>
<evidence type="ECO:0000313" key="2">
    <source>
        <dbReference type="EMBL" id="GFO01267.1"/>
    </source>
</evidence>
<feature type="region of interest" description="Disordered" evidence="1">
    <location>
        <begin position="1"/>
        <end position="27"/>
    </location>
</feature>
<accession>A0AAV4A1U8</accession>
<reference evidence="2 3" key="1">
    <citation type="journal article" date="2021" name="Elife">
        <title>Chloroplast acquisition without the gene transfer in kleptoplastic sea slugs, Plakobranchus ocellatus.</title>
        <authorList>
            <person name="Maeda T."/>
            <person name="Takahashi S."/>
            <person name="Yoshida T."/>
            <person name="Shimamura S."/>
            <person name="Takaki Y."/>
            <person name="Nagai Y."/>
            <person name="Toyoda A."/>
            <person name="Suzuki Y."/>
            <person name="Arimoto A."/>
            <person name="Ishii H."/>
            <person name="Satoh N."/>
            <person name="Nishiyama T."/>
            <person name="Hasebe M."/>
            <person name="Maruyama T."/>
            <person name="Minagawa J."/>
            <person name="Obokata J."/>
            <person name="Shigenobu S."/>
        </authorList>
    </citation>
    <scope>NUCLEOTIDE SEQUENCE [LARGE SCALE GENOMIC DNA]</scope>
</reference>